<sequence>MVWSGVSVVAAAVFLLAGCSHEAGGEAEPEAPDSGQQQEDVNLPHSGAPAVEDPIEDTSAFETDICSVLTDEQLDRLSADVAQAEPDPENDIGPTCNWRTDTRDESFGGSLLTTDGEGLSSSYENAEAGGSELFMELDPIDGHPAIAVDLNDGREDGYCNVSVGLRDDLSFYLGLDAIRDSSPYHDDPCDAAYEIAEMAVETIKGGQ</sequence>
<organism evidence="3 4">
    <name type="scientific">Haloechinothrix alba</name>
    <dbReference type="NCBI Taxonomy" id="664784"/>
    <lineage>
        <taxon>Bacteria</taxon>
        <taxon>Bacillati</taxon>
        <taxon>Actinomycetota</taxon>
        <taxon>Actinomycetes</taxon>
        <taxon>Pseudonocardiales</taxon>
        <taxon>Pseudonocardiaceae</taxon>
        <taxon>Haloechinothrix</taxon>
    </lineage>
</organism>
<feature type="region of interest" description="Disordered" evidence="1">
    <location>
        <begin position="84"/>
        <end position="104"/>
    </location>
</feature>
<dbReference type="InterPro" id="IPR024520">
    <property type="entry name" value="DUF3558"/>
</dbReference>
<evidence type="ECO:0000256" key="2">
    <source>
        <dbReference type="SAM" id="SignalP"/>
    </source>
</evidence>
<keyword evidence="4" id="KW-1185">Reference proteome</keyword>
<feature type="region of interest" description="Disordered" evidence="1">
    <location>
        <begin position="24"/>
        <end position="53"/>
    </location>
</feature>
<evidence type="ECO:0000313" key="3">
    <source>
        <dbReference type="EMBL" id="SNR48686.1"/>
    </source>
</evidence>
<evidence type="ECO:0000313" key="4">
    <source>
        <dbReference type="Proteomes" id="UP000198348"/>
    </source>
</evidence>
<reference evidence="3 4" key="1">
    <citation type="submission" date="2017-06" db="EMBL/GenBank/DDBJ databases">
        <authorList>
            <person name="Kim H.J."/>
            <person name="Triplett B.A."/>
        </authorList>
    </citation>
    <scope>NUCLEOTIDE SEQUENCE [LARGE SCALE GENOMIC DNA]</scope>
    <source>
        <strain evidence="3 4">DSM 45207</strain>
    </source>
</reference>
<evidence type="ECO:0008006" key="5">
    <source>
        <dbReference type="Google" id="ProtNLM"/>
    </source>
</evidence>
<keyword evidence="2" id="KW-0732">Signal</keyword>
<feature type="chain" id="PRO_5012353531" description="DUF3558 domain-containing protein" evidence="2">
    <location>
        <begin position="23"/>
        <end position="207"/>
    </location>
</feature>
<protein>
    <recommendedName>
        <fullName evidence="5">DUF3558 domain-containing protein</fullName>
    </recommendedName>
</protein>
<dbReference type="Proteomes" id="UP000198348">
    <property type="component" value="Unassembled WGS sequence"/>
</dbReference>
<dbReference type="EMBL" id="FZNW01000007">
    <property type="protein sequence ID" value="SNR48686.1"/>
    <property type="molecule type" value="Genomic_DNA"/>
</dbReference>
<accession>A0A238WQ57</accession>
<dbReference type="Pfam" id="PF12079">
    <property type="entry name" value="DUF3558"/>
    <property type="match status" value="1"/>
</dbReference>
<evidence type="ECO:0000256" key="1">
    <source>
        <dbReference type="SAM" id="MobiDB-lite"/>
    </source>
</evidence>
<gene>
    <name evidence="3" type="ORF">SAMN06265360_10779</name>
</gene>
<dbReference type="AlphaFoldDB" id="A0A238WQ57"/>
<proteinExistence type="predicted"/>
<name>A0A238WQ57_9PSEU</name>
<feature type="signal peptide" evidence="2">
    <location>
        <begin position="1"/>
        <end position="22"/>
    </location>
</feature>